<dbReference type="GO" id="GO:0009437">
    <property type="term" value="P:carnitine metabolic process"/>
    <property type="evidence" value="ECO:0007669"/>
    <property type="project" value="TreeGrafter"/>
</dbReference>
<keyword evidence="2 7" id="KW-0808">Transferase</keyword>
<evidence type="ECO:0000313" key="7">
    <source>
        <dbReference type="EMBL" id="KAK0558069.1"/>
    </source>
</evidence>
<feature type="region of interest" description="Disordered" evidence="5">
    <location>
        <begin position="423"/>
        <end position="458"/>
    </location>
</feature>
<dbReference type="EC" id="2.3.1.7" evidence="7"/>
<dbReference type="Pfam" id="PF00755">
    <property type="entry name" value="Carn_acyltransf"/>
    <property type="match status" value="1"/>
</dbReference>
<dbReference type="AlphaFoldDB" id="A0AAN6GVV4"/>
<dbReference type="GO" id="GO:0005739">
    <property type="term" value="C:mitochondrion"/>
    <property type="evidence" value="ECO:0007669"/>
    <property type="project" value="TreeGrafter"/>
</dbReference>
<dbReference type="InterPro" id="IPR042231">
    <property type="entry name" value="Cho/carn_acyl_trans_2"/>
</dbReference>
<organism evidence="7 8">
    <name type="scientific">Tilletia horrida</name>
    <dbReference type="NCBI Taxonomy" id="155126"/>
    <lineage>
        <taxon>Eukaryota</taxon>
        <taxon>Fungi</taxon>
        <taxon>Dikarya</taxon>
        <taxon>Basidiomycota</taxon>
        <taxon>Ustilaginomycotina</taxon>
        <taxon>Exobasidiomycetes</taxon>
        <taxon>Tilletiales</taxon>
        <taxon>Tilletiaceae</taxon>
        <taxon>Tilletia</taxon>
    </lineage>
</organism>
<dbReference type="Gene3D" id="3.30.559.10">
    <property type="entry name" value="Chloramphenicol acetyltransferase-like domain"/>
    <property type="match status" value="1"/>
</dbReference>
<feature type="region of interest" description="Disordered" evidence="5">
    <location>
        <begin position="740"/>
        <end position="760"/>
    </location>
</feature>
<dbReference type="Proteomes" id="UP001176517">
    <property type="component" value="Unassembled WGS sequence"/>
</dbReference>
<dbReference type="PROSITE" id="PS00440">
    <property type="entry name" value="ACYLTRANSF_C_2"/>
    <property type="match status" value="1"/>
</dbReference>
<evidence type="ECO:0000256" key="5">
    <source>
        <dbReference type="SAM" id="MobiDB-lite"/>
    </source>
</evidence>
<sequence>MPPVADSTPAGPPPSSAESGKKPVSSLNVGKTFKDQDKLPKLPIPDLQDTCKRYLASLEYLQTKDEHQATQHAVQHFLDNQGPALNQALHQYAKSKNSYIEEWWDESYLNASDSVVLNLNPFFILETISWQNEQCVRAASLILAALSFVHDLRTGNLEPDNVRGIPLDMYQYTRLFGTSRVPTPNGCKLEAHDESSHIVVLRRGQMYWFEALDQFHRPLFTEKALLQNLQAIVADADKLPRAKVAPNALGVLTTEQRKAWSFHRETLRSRSGENNAQCLQVIDSALFVVCLDDWAPAELAPAFQSANEQEALKMAAAGGLSSRSQTGSHGADLCNNMLCGTYKLEDGVQVGTCTNRWYDKLQIIVCSNGAAGINFEHTGVDGHTVLRFVADIYTELIMRFAKSINSATQSLFKAKTSPYAKGIGGKRPPIFDAPPKKSQDDDEHDEEEELPPEFDTTPRKLEWDLNPELRDAIRFGETRLSDLICQNECQVLVFEGYGKSFLTRHRFSPDAFVQMAFQAAYYALYGRPATTYEPAMVKNYARGRTEAIRTVQAHSVHFTRTFYDEVSPAKTAEDKIAALRKACEGHTKLTRECSKGMGHDRHLYAMLQLWKKMQADKKKGGGEREGEKEESMPAIFSDPGFATLNTTILSTSNCGNPALRLFGFGPVSEKGYGLGYIIGAESLAICASSKHLQTGRFLDTLSAYLTQVGNLIIETYKAANTRPTATFIDHSGRECDVRTGRPLAEGAGAGGGYGHSRARRSAGGSALGGVEIGGSNGYDDFERSLNSQQHSRARPTAGTRREGSSTMGSAGYGFFDAGGGRRGEEEDEGGASKRERKVGRKSAAAEEIAGVGRMILISEY</sequence>
<evidence type="ECO:0000313" key="8">
    <source>
        <dbReference type="Proteomes" id="UP001176517"/>
    </source>
</evidence>
<dbReference type="InterPro" id="IPR023213">
    <property type="entry name" value="CAT-like_dom_sf"/>
</dbReference>
<dbReference type="SUPFAM" id="SSF52777">
    <property type="entry name" value="CoA-dependent acyltransferases"/>
    <property type="match status" value="2"/>
</dbReference>
<evidence type="ECO:0000256" key="3">
    <source>
        <dbReference type="ARBA" id="ARBA00023315"/>
    </source>
</evidence>
<feature type="compositionally biased region" description="Acidic residues" evidence="5">
    <location>
        <begin position="440"/>
        <end position="452"/>
    </location>
</feature>
<comment type="similarity">
    <text evidence="1">Belongs to the carnitine/choline acetyltransferase family.</text>
</comment>
<dbReference type="PANTHER" id="PTHR22589">
    <property type="entry name" value="CARNITINE O-ACYLTRANSFERASE"/>
    <property type="match status" value="1"/>
</dbReference>
<dbReference type="InterPro" id="IPR039551">
    <property type="entry name" value="Cho/carn_acyl_trans"/>
</dbReference>
<proteinExistence type="inferred from homology"/>
<feature type="active site" description="Proton acceptor" evidence="4">
    <location>
        <position position="377"/>
    </location>
</feature>
<name>A0AAN6GVV4_9BASI</name>
<dbReference type="Gene3D" id="3.30.559.70">
    <property type="entry name" value="Choline/Carnitine o-acyltransferase, domain 2"/>
    <property type="match status" value="1"/>
</dbReference>
<accession>A0AAN6GVV4</accession>
<comment type="caution">
    <text evidence="7">The sequence shown here is derived from an EMBL/GenBank/DDBJ whole genome shotgun (WGS) entry which is preliminary data.</text>
</comment>
<dbReference type="GO" id="GO:0004092">
    <property type="term" value="F:carnitine O-acetyltransferase activity"/>
    <property type="evidence" value="ECO:0007669"/>
    <property type="project" value="UniProtKB-EC"/>
</dbReference>
<keyword evidence="3 7" id="KW-0012">Acyltransferase</keyword>
<keyword evidence="8" id="KW-1185">Reference proteome</keyword>
<evidence type="ECO:0000256" key="2">
    <source>
        <dbReference type="ARBA" id="ARBA00022679"/>
    </source>
</evidence>
<dbReference type="PANTHER" id="PTHR22589:SF29">
    <property type="entry name" value="MITOCHONDRIAL CARNITINE O-ACETYLTRANSFERASE-RELATED"/>
    <property type="match status" value="1"/>
</dbReference>
<protein>
    <submittedName>
        <fullName evidence="7">Carnitine O-acetyltransferase yat1</fullName>
        <ecNumber evidence="7">2.3.1.7</ecNumber>
    </submittedName>
</protein>
<evidence type="ECO:0000259" key="6">
    <source>
        <dbReference type="Pfam" id="PF00755"/>
    </source>
</evidence>
<gene>
    <name evidence="7" type="primary">YAT1</name>
    <name evidence="7" type="ORF">OC846_000061</name>
</gene>
<evidence type="ECO:0000256" key="1">
    <source>
        <dbReference type="ARBA" id="ARBA00005232"/>
    </source>
</evidence>
<feature type="region of interest" description="Disordered" evidence="5">
    <location>
        <begin position="778"/>
        <end position="844"/>
    </location>
</feature>
<dbReference type="FunFam" id="3.30.559.10:FF:000019">
    <property type="entry name" value="Carnitine acetyl transferase"/>
    <property type="match status" value="1"/>
</dbReference>
<dbReference type="InterPro" id="IPR000542">
    <property type="entry name" value="Carn_acyl_trans"/>
</dbReference>
<feature type="domain" description="Choline/carnitine acyltransferase" evidence="6">
    <location>
        <begin position="42"/>
        <end position="702"/>
    </location>
</feature>
<dbReference type="EMBL" id="JAPDMZ010000001">
    <property type="protein sequence ID" value="KAK0558069.1"/>
    <property type="molecule type" value="Genomic_DNA"/>
</dbReference>
<evidence type="ECO:0000256" key="4">
    <source>
        <dbReference type="PIRSR" id="PIRSR600542-1"/>
    </source>
</evidence>
<reference evidence="7" key="1">
    <citation type="journal article" date="2023" name="PhytoFront">
        <title>Draft Genome Resources of Seven Strains of Tilletia horrida, Causal Agent of Kernel Smut of Rice.</title>
        <authorList>
            <person name="Khanal S."/>
            <person name="Antony Babu S."/>
            <person name="Zhou X.G."/>
        </authorList>
    </citation>
    <scope>NUCLEOTIDE SEQUENCE</scope>
    <source>
        <strain evidence="7">TX6</strain>
    </source>
</reference>
<feature type="region of interest" description="Disordered" evidence="5">
    <location>
        <begin position="1"/>
        <end position="40"/>
    </location>
</feature>